<protein>
    <recommendedName>
        <fullName evidence="2">NAD-dependent epimerase/dehydratase domain-containing protein</fullName>
    </recommendedName>
</protein>
<accession>A0A0H5RDQ4</accession>
<organism evidence="1">
    <name type="scientific">Spongospora subterranea</name>
    <dbReference type="NCBI Taxonomy" id="70186"/>
    <lineage>
        <taxon>Eukaryota</taxon>
        <taxon>Sar</taxon>
        <taxon>Rhizaria</taxon>
        <taxon>Endomyxa</taxon>
        <taxon>Phytomyxea</taxon>
        <taxon>Plasmodiophorida</taxon>
        <taxon>Plasmodiophoridae</taxon>
        <taxon>Spongospora</taxon>
    </lineage>
</organism>
<feature type="non-terminal residue" evidence="1">
    <location>
        <position position="1"/>
    </location>
</feature>
<evidence type="ECO:0008006" key="2">
    <source>
        <dbReference type="Google" id="ProtNLM"/>
    </source>
</evidence>
<dbReference type="AlphaFoldDB" id="A0A0H5RDQ4"/>
<dbReference type="EMBL" id="HACM01011449">
    <property type="protein sequence ID" value="CRZ11891.1"/>
    <property type="molecule type" value="Transcribed_RNA"/>
</dbReference>
<dbReference type="Gene3D" id="3.40.50.720">
    <property type="entry name" value="NAD(P)-binding Rossmann-like Domain"/>
    <property type="match status" value="1"/>
</dbReference>
<proteinExistence type="predicted"/>
<evidence type="ECO:0000313" key="1">
    <source>
        <dbReference type="EMBL" id="CRZ11891.1"/>
    </source>
</evidence>
<dbReference type="InterPro" id="IPR036291">
    <property type="entry name" value="NAD(P)-bd_dom_sf"/>
</dbReference>
<dbReference type="SUPFAM" id="SSF51735">
    <property type="entry name" value="NAD(P)-binding Rossmann-fold domains"/>
    <property type="match status" value="1"/>
</dbReference>
<sequence length="134" mass="14853">LISLQAGFHQKPSAGRARTRDLFWTLSPARSMRTVRHLSTVQPFIRRFAPKRLTVADNDHKSKGVGGGYMQTGHAMPMANSFDTPRILVTGACGQVGSELVHEFRKQFGRDQVIASDIKMNPHSSNTTEGPFVF</sequence>
<reference evidence="1" key="1">
    <citation type="submission" date="2015-04" db="EMBL/GenBank/DDBJ databases">
        <title>The genome sequence of the plant pathogenic Rhizarian Plasmodiophora brassicae reveals insights in its biotrophic life cycle and the origin of chitin synthesis.</title>
        <authorList>
            <person name="Schwelm A."/>
            <person name="Fogelqvist J."/>
            <person name="Knaust A."/>
            <person name="Julke S."/>
            <person name="Lilja T."/>
            <person name="Dhandapani V."/>
            <person name="Bonilla-Rosso G."/>
            <person name="Karlsson M."/>
            <person name="Shevchenko A."/>
            <person name="Choi S.R."/>
            <person name="Kim H.G."/>
            <person name="Park J.Y."/>
            <person name="Lim Y.P."/>
            <person name="Ludwig-Muller J."/>
            <person name="Dixelius C."/>
        </authorList>
    </citation>
    <scope>NUCLEOTIDE SEQUENCE</scope>
    <source>
        <tissue evidence="1">Potato root galls</tissue>
    </source>
</reference>
<name>A0A0H5RDQ4_9EUKA</name>